<protein>
    <submittedName>
        <fullName evidence="1">Uncharacterized protein</fullName>
    </submittedName>
</protein>
<comment type="caution">
    <text evidence="1">The sequence shown here is derived from an EMBL/GenBank/DDBJ whole genome shotgun (WGS) entry which is preliminary data.</text>
</comment>
<gene>
    <name evidence="1" type="ORF">BDY19DRAFT_988052</name>
</gene>
<keyword evidence="2" id="KW-1185">Reference proteome</keyword>
<sequence>MSIMPREEQTTQSSESEDSDDSDAWLEWDHSPGPPLSRYSPPPDPPTLDLVCWLQPADDRPYGHTAGHVPCQHDPLFHERVAKLCANLPPEMFYDILFYVDYDTRRFYTDLRRKLIECDQDSLSDLKRCSLVCRYWANHCRKYIFRDKRLVISSVEDAEIFMEYAKKGCPSLVPVHQLIHDLYIEQRYDAPRSFCHILHSIFQLWPVFCNSGNWLHLIGPIPATFPRMYLGDPHWGFSAPSVRNPPSLLRHYRDINMTSIHLPSLSYAIRYSARHFRYTRGIRFSKVTWDKGGEYPRLSIPRAPTSKLSGADYLQIYAFGCTNNWQLCMQVALDSPNCRLHWMSANVQQWVISLLMFSRDVDASFHALNPMCSVRNSNGTTTMRFASTDVSFYLSGHPETAKYINVTYKFVWRKRRLVSTLIDHIPALIVSVHIPEDGGDRPNNIGAIFSYLERHPMPMVVIFSLDEDTLGNAYEGLQAYMKPFRPLAFNRQADGRQYLFTCKRSEEHPFPEVHGNKDQRLIGIDPVTLAPTGQSWWRRDEAVEELLGIR</sequence>
<accession>A0ACB8UJ24</accession>
<proteinExistence type="predicted"/>
<organism evidence="1 2">
    <name type="scientific">Irpex rosettiformis</name>
    <dbReference type="NCBI Taxonomy" id="378272"/>
    <lineage>
        <taxon>Eukaryota</taxon>
        <taxon>Fungi</taxon>
        <taxon>Dikarya</taxon>
        <taxon>Basidiomycota</taxon>
        <taxon>Agaricomycotina</taxon>
        <taxon>Agaricomycetes</taxon>
        <taxon>Polyporales</taxon>
        <taxon>Irpicaceae</taxon>
        <taxon>Irpex</taxon>
    </lineage>
</organism>
<dbReference type="EMBL" id="MU274900">
    <property type="protein sequence ID" value="KAI0094181.1"/>
    <property type="molecule type" value="Genomic_DNA"/>
</dbReference>
<evidence type="ECO:0000313" key="1">
    <source>
        <dbReference type="EMBL" id="KAI0094181.1"/>
    </source>
</evidence>
<reference evidence="1" key="1">
    <citation type="journal article" date="2021" name="Environ. Microbiol.">
        <title>Gene family expansions and transcriptome signatures uncover fungal adaptations to wood decay.</title>
        <authorList>
            <person name="Hage H."/>
            <person name="Miyauchi S."/>
            <person name="Viragh M."/>
            <person name="Drula E."/>
            <person name="Min B."/>
            <person name="Chaduli D."/>
            <person name="Navarro D."/>
            <person name="Favel A."/>
            <person name="Norest M."/>
            <person name="Lesage-Meessen L."/>
            <person name="Balint B."/>
            <person name="Merenyi Z."/>
            <person name="de Eugenio L."/>
            <person name="Morin E."/>
            <person name="Martinez A.T."/>
            <person name="Baldrian P."/>
            <person name="Stursova M."/>
            <person name="Martinez M.J."/>
            <person name="Novotny C."/>
            <person name="Magnuson J.K."/>
            <person name="Spatafora J.W."/>
            <person name="Maurice S."/>
            <person name="Pangilinan J."/>
            <person name="Andreopoulos W."/>
            <person name="LaButti K."/>
            <person name="Hundley H."/>
            <person name="Na H."/>
            <person name="Kuo A."/>
            <person name="Barry K."/>
            <person name="Lipzen A."/>
            <person name="Henrissat B."/>
            <person name="Riley R."/>
            <person name="Ahrendt S."/>
            <person name="Nagy L.G."/>
            <person name="Grigoriev I.V."/>
            <person name="Martin F."/>
            <person name="Rosso M.N."/>
        </authorList>
    </citation>
    <scope>NUCLEOTIDE SEQUENCE</scope>
    <source>
        <strain evidence="1">CBS 384.51</strain>
    </source>
</reference>
<evidence type="ECO:0000313" key="2">
    <source>
        <dbReference type="Proteomes" id="UP001055072"/>
    </source>
</evidence>
<dbReference type="Proteomes" id="UP001055072">
    <property type="component" value="Unassembled WGS sequence"/>
</dbReference>
<name>A0ACB8UJ24_9APHY</name>